<evidence type="ECO:0000259" key="2">
    <source>
        <dbReference type="Pfam" id="PF13581"/>
    </source>
</evidence>
<dbReference type="CDD" id="cd16936">
    <property type="entry name" value="HATPase_RsbW-like"/>
    <property type="match status" value="1"/>
</dbReference>
<keyword evidence="3" id="KW-0547">Nucleotide-binding</keyword>
<keyword evidence="1" id="KW-0418">Kinase</keyword>
<dbReference type="Gene3D" id="3.30.565.10">
    <property type="entry name" value="Histidine kinase-like ATPase, C-terminal domain"/>
    <property type="match status" value="1"/>
</dbReference>
<dbReference type="PANTHER" id="PTHR35526">
    <property type="entry name" value="ANTI-SIGMA-F FACTOR RSBW-RELATED"/>
    <property type="match status" value="1"/>
</dbReference>
<dbReference type="InterPro" id="IPR003594">
    <property type="entry name" value="HATPase_dom"/>
</dbReference>
<comment type="caution">
    <text evidence="3">The sequence shown here is derived from an EMBL/GenBank/DDBJ whole genome shotgun (WGS) entry which is preliminary data.</text>
</comment>
<sequence>MAPRIDGERPGPGLAARVAARYGLKVEECRASADPAQSVAGAVLLDHGATRDDIMAALGGTAFHTIERDSAGGAEGDWQGVPVCDHGLYLSLTTRTAFGAQCAVLVCDALAARGVLTQERRSAVELCLHEAVANAVVHGNLEIASSAKDRPDGYRVFSQLVGERMRDPVLGNRRTDIFARWRGAVLVIAVSDQGNGFDTAILPPDAGGTARSGRGFIFMRALAQDVTVTDGGRCTALRFEL</sequence>
<dbReference type="PANTHER" id="PTHR35526:SF3">
    <property type="entry name" value="ANTI-SIGMA-F FACTOR RSBW"/>
    <property type="match status" value="1"/>
</dbReference>
<keyword evidence="1" id="KW-0808">Transferase</keyword>
<keyword evidence="3" id="KW-0067">ATP-binding</keyword>
<dbReference type="InterPro" id="IPR036890">
    <property type="entry name" value="HATPase_C_sf"/>
</dbReference>
<accession>A0ABX2TAV5</accession>
<dbReference type="RefSeq" id="WP_180283082.1">
    <property type="nucleotide sequence ID" value="NZ_JABFDB010000011.1"/>
</dbReference>
<dbReference type="EMBL" id="JABFDB010000011">
    <property type="protein sequence ID" value="NYZ21316.1"/>
    <property type="molecule type" value="Genomic_DNA"/>
</dbReference>
<evidence type="ECO:0000313" key="4">
    <source>
        <dbReference type="Proteomes" id="UP000584642"/>
    </source>
</evidence>
<dbReference type="InterPro" id="IPR050267">
    <property type="entry name" value="Anti-sigma-factor_SerPK"/>
</dbReference>
<evidence type="ECO:0000256" key="1">
    <source>
        <dbReference type="ARBA" id="ARBA00022527"/>
    </source>
</evidence>
<name>A0ABX2TAV5_9PROT</name>
<protein>
    <submittedName>
        <fullName evidence="3">ATP-binding protein</fullName>
    </submittedName>
</protein>
<dbReference type="GO" id="GO:0005524">
    <property type="term" value="F:ATP binding"/>
    <property type="evidence" value="ECO:0007669"/>
    <property type="project" value="UniProtKB-KW"/>
</dbReference>
<proteinExistence type="predicted"/>
<organism evidence="3 4">
    <name type="scientific">Azospirillum oleiclasticum</name>
    <dbReference type="NCBI Taxonomy" id="2735135"/>
    <lineage>
        <taxon>Bacteria</taxon>
        <taxon>Pseudomonadati</taxon>
        <taxon>Pseudomonadota</taxon>
        <taxon>Alphaproteobacteria</taxon>
        <taxon>Rhodospirillales</taxon>
        <taxon>Azospirillaceae</taxon>
        <taxon>Azospirillum</taxon>
    </lineage>
</organism>
<gene>
    <name evidence="3" type="ORF">HND93_16495</name>
</gene>
<evidence type="ECO:0000313" key="3">
    <source>
        <dbReference type="EMBL" id="NYZ21316.1"/>
    </source>
</evidence>
<dbReference type="Pfam" id="PF13581">
    <property type="entry name" value="HATPase_c_2"/>
    <property type="match status" value="1"/>
</dbReference>
<dbReference type="Proteomes" id="UP000584642">
    <property type="component" value="Unassembled WGS sequence"/>
</dbReference>
<feature type="domain" description="Histidine kinase/HSP90-like ATPase" evidence="2">
    <location>
        <begin position="105"/>
        <end position="238"/>
    </location>
</feature>
<keyword evidence="1" id="KW-0723">Serine/threonine-protein kinase</keyword>
<keyword evidence="4" id="KW-1185">Reference proteome</keyword>
<reference evidence="3 4" key="1">
    <citation type="submission" date="2020-05" db="EMBL/GenBank/DDBJ databases">
        <title>Azospirillum oleiclasticum sp. nov, a nitrogen-fixing and heavy crude oil-emulsifying bacterium isolated from the crude oil of Yumen Oilfield.</title>
        <authorList>
            <person name="Wu D."/>
            <person name="Cai M."/>
            <person name="Zhang X."/>
        </authorList>
    </citation>
    <scope>NUCLEOTIDE SEQUENCE [LARGE SCALE GENOMIC DNA]</scope>
    <source>
        <strain evidence="3 4">ROY-1-1-2</strain>
    </source>
</reference>